<keyword evidence="4" id="KW-1185">Reference proteome</keyword>
<dbReference type="Proteomes" id="UP000468591">
    <property type="component" value="Unassembled WGS sequence"/>
</dbReference>
<protein>
    <submittedName>
        <fullName evidence="3">DUF1638 domain-containing protein</fullName>
    </submittedName>
</protein>
<evidence type="ECO:0000256" key="1">
    <source>
        <dbReference type="SAM" id="MobiDB-lite"/>
    </source>
</evidence>
<dbReference type="EMBL" id="JAABNT010000001">
    <property type="protein sequence ID" value="NEK20839.1"/>
    <property type="molecule type" value="Genomic_DNA"/>
</dbReference>
<organism evidence="3 4">
    <name type="scientific">Sulfitobacter sediminilitoris</name>
    <dbReference type="NCBI Taxonomy" id="2698830"/>
    <lineage>
        <taxon>Bacteria</taxon>
        <taxon>Pseudomonadati</taxon>
        <taxon>Pseudomonadota</taxon>
        <taxon>Alphaproteobacteria</taxon>
        <taxon>Rhodobacterales</taxon>
        <taxon>Roseobacteraceae</taxon>
        <taxon>Sulfitobacter</taxon>
    </lineage>
</organism>
<sequence>MPIAATPLLRWRPPRNGWPASTTAPNPPENDFRDTHRPCLSAGPFLCAQGYLSANQKGFFDAENPSCSSLALRADRCGGNRLAALAGRLRSAGRCPARFPFCGTGDPVSDVSIPADSTLTEDGLPLDGTSGRVLLIACGALAREILDLKARNRWDHLDLTCLPAKYHLFPDRITAEVRTAVEKHRATYDKIFVVYADCGTGGLLEAACNELGVEMIAGPHCYSFFEGNDAFAEKAEDEFTAFYLTDFLVRQFDAFVWKPMGLDRHPQLRNMYFGNYEKLIYQAQTDDAALTAKARACAERLGLNFERRYTGYGDLEKSLKAL</sequence>
<dbReference type="InterPro" id="IPR012437">
    <property type="entry name" value="DUF1638"/>
</dbReference>
<name>A0A6P0C3W8_9RHOB</name>
<feature type="region of interest" description="Disordered" evidence="1">
    <location>
        <begin position="12"/>
        <end position="35"/>
    </location>
</feature>
<gene>
    <name evidence="3" type="ORF">GV827_00270</name>
</gene>
<dbReference type="AlphaFoldDB" id="A0A6P0C3W8"/>
<evidence type="ECO:0000259" key="2">
    <source>
        <dbReference type="Pfam" id="PF07796"/>
    </source>
</evidence>
<dbReference type="Pfam" id="PF07796">
    <property type="entry name" value="DUF1638"/>
    <property type="match status" value="1"/>
</dbReference>
<evidence type="ECO:0000313" key="3">
    <source>
        <dbReference type="EMBL" id="NEK20839.1"/>
    </source>
</evidence>
<feature type="domain" description="DUF1638" evidence="2">
    <location>
        <begin position="161"/>
        <end position="318"/>
    </location>
</feature>
<comment type="caution">
    <text evidence="3">The sequence shown here is derived from an EMBL/GenBank/DDBJ whole genome shotgun (WGS) entry which is preliminary data.</text>
</comment>
<accession>A0A6P0C3W8</accession>
<proteinExistence type="predicted"/>
<evidence type="ECO:0000313" key="4">
    <source>
        <dbReference type="Proteomes" id="UP000468591"/>
    </source>
</evidence>
<reference evidence="3 4" key="1">
    <citation type="submission" date="2020-01" db="EMBL/GenBank/DDBJ databases">
        <title>Sulfitobacter sediminilitoris sp. nov., isolated from a tidal flat.</title>
        <authorList>
            <person name="Park S."/>
            <person name="Yoon J.-H."/>
        </authorList>
    </citation>
    <scope>NUCLEOTIDE SEQUENCE [LARGE SCALE GENOMIC DNA]</scope>
    <source>
        <strain evidence="3 4">JBTF-M27</strain>
    </source>
</reference>